<dbReference type="InParanoid" id="A0A024GF46"/>
<evidence type="ECO:0000313" key="1">
    <source>
        <dbReference type="EMBL" id="CCI44937.1"/>
    </source>
</evidence>
<name>A0A024GF46_9STRA</name>
<protein>
    <submittedName>
        <fullName evidence="1">Uncharacterized protein</fullName>
    </submittedName>
</protein>
<dbReference type="Proteomes" id="UP000053237">
    <property type="component" value="Unassembled WGS sequence"/>
</dbReference>
<keyword evidence="2" id="KW-1185">Reference proteome</keyword>
<comment type="caution">
    <text evidence="1">The sequence shown here is derived from an EMBL/GenBank/DDBJ whole genome shotgun (WGS) entry which is preliminary data.</text>
</comment>
<dbReference type="EMBL" id="CAIX01000084">
    <property type="protein sequence ID" value="CCI44937.1"/>
    <property type="molecule type" value="Genomic_DNA"/>
</dbReference>
<accession>A0A024GF46</accession>
<proteinExistence type="predicted"/>
<dbReference type="AlphaFoldDB" id="A0A024GF46"/>
<gene>
    <name evidence="1" type="ORF">BN9_057840</name>
</gene>
<evidence type="ECO:0000313" key="2">
    <source>
        <dbReference type="Proteomes" id="UP000053237"/>
    </source>
</evidence>
<sequence length="614" mass="70435">MDRNEFIDQIVAYLRENELEQTADSITVSTPFITSTLTEYEGQTMPANVAITHQAYDAFQYDYPIVDRDHLHALANFFHDHAKQKKIDKFFTYVTTAFLDGILYLNEYNSRNSSSVSHCNLIAASVLLIHFNDILHRQLKEATHFLHKFHIQSSLQPLECGTKFNNQISEQKMVQIKLHYIASRTISALFLHVPPATWQEWDLYSVLEDIIKRLLCGESVNVSANLVYGVDGEWKRYLFITRDYILNAPYTLLIKGLRSLKDLYIYLCSGAGPLSEIDDDDISGWRMVNEVFLSVFADLCASELFATGLHHTQQDSSGKKVHALVQVLDELLPTLMFQLQTLQKYDASTSIIVFPLQNSGESVLLLLQLLTYRLNAEKSWVSRQKIAKRFLEVGLVRSLLRLWPARAQFESNTLRVWQKKLLEWFAECCACDSEIAVYTSQVPGIMSTIESMEKAMLAPYVVIALTMKIQKDDINNPQVVCSWLELQLERLLPMNCKSFSDAMEQMYHAEFVFKNLQSAMPFASHLLITKLSKSIRDTIYPRLQNAYVHPTVSKEKMENQSELDIEKAQAECIQLLAARNRLRQSVKNLLIANEVDSDSERRYAFTSTLTSKLD</sequence>
<organism evidence="1 2">
    <name type="scientific">Albugo candida</name>
    <dbReference type="NCBI Taxonomy" id="65357"/>
    <lineage>
        <taxon>Eukaryota</taxon>
        <taxon>Sar</taxon>
        <taxon>Stramenopiles</taxon>
        <taxon>Oomycota</taxon>
        <taxon>Peronosporomycetes</taxon>
        <taxon>Albuginales</taxon>
        <taxon>Albuginaceae</taxon>
        <taxon>Albugo</taxon>
    </lineage>
</organism>
<dbReference type="OrthoDB" id="119845at2759"/>
<reference evidence="1 2" key="1">
    <citation type="submission" date="2012-05" db="EMBL/GenBank/DDBJ databases">
        <title>Recombination and specialization in a pathogen metapopulation.</title>
        <authorList>
            <person name="Gardiner A."/>
            <person name="Kemen E."/>
            <person name="Schultz-Larsen T."/>
            <person name="MacLean D."/>
            <person name="Van Oosterhout C."/>
            <person name="Jones J.D.G."/>
        </authorList>
    </citation>
    <scope>NUCLEOTIDE SEQUENCE [LARGE SCALE GENOMIC DNA]</scope>
    <source>
        <strain evidence="1 2">Ac Nc2</strain>
    </source>
</reference>